<keyword evidence="4" id="KW-0479">Metal-binding</keyword>
<dbReference type="InterPro" id="IPR001128">
    <property type="entry name" value="Cyt_P450"/>
</dbReference>
<dbReference type="PANTHER" id="PTHR46696:SF1">
    <property type="entry name" value="CYTOCHROME P450 YJIB-RELATED"/>
    <property type="match status" value="1"/>
</dbReference>
<comment type="similarity">
    <text evidence="1 4">Belongs to the cytochrome P450 family.</text>
</comment>
<dbReference type="PRINTS" id="PR00359">
    <property type="entry name" value="BP450"/>
</dbReference>
<dbReference type="EMBL" id="JAWDIP010000003">
    <property type="protein sequence ID" value="MDY0395527.1"/>
    <property type="molecule type" value="Genomic_DNA"/>
</dbReference>
<dbReference type="Pfam" id="PF00067">
    <property type="entry name" value="p450"/>
    <property type="match status" value="2"/>
</dbReference>
<dbReference type="Proteomes" id="UP001281447">
    <property type="component" value="Unassembled WGS sequence"/>
</dbReference>
<organism evidence="5 6">
    <name type="scientific">Tigheibacillus halophilus</name>
    <dbReference type="NCBI Taxonomy" id="361280"/>
    <lineage>
        <taxon>Bacteria</taxon>
        <taxon>Bacillati</taxon>
        <taxon>Bacillota</taxon>
        <taxon>Bacilli</taxon>
        <taxon>Bacillales</taxon>
        <taxon>Bacillaceae</taxon>
        <taxon>Tigheibacillus</taxon>
    </lineage>
</organism>
<keyword evidence="3 4" id="KW-0503">Monooxygenase</keyword>
<dbReference type="InterPro" id="IPR017972">
    <property type="entry name" value="Cyt_P450_CS"/>
</dbReference>
<proteinExistence type="inferred from homology"/>
<dbReference type="InterPro" id="IPR002397">
    <property type="entry name" value="Cyt_P450_B"/>
</dbReference>
<reference evidence="5 6" key="1">
    <citation type="submission" date="2023-10" db="EMBL/GenBank/DDBJ databases">
        <title>Virgibacillus halophilus 5B73C genome.</title>
        <authorList>
            <person name="Miliotis G."/>
            <person name="Sengupta P."/>
            <person name="Hameed A."/>
            <person name="Chuvochina M."/>
            <person name="Mcdonagh F."/>
            <person name="Simpson A.C."/>
            <person name="Singh N.K."/>
            <person name="Rekha P.D."/>
            <person name="Raman K."/>
            <person name="Hugenholtz P."/>
            <person name="Venkateswaran K."/>
        </authorList>
    </citation>
    <scope>NUCLEOTIDE SEQUENCE [LARGE SCALE GENOMIC DNA]</scope>
    <source>
        <strain evidence="5 6">5B73C</strain>
    </source>
</reference>
<protein>
    <submittedName>
        <fullName evidence="5">Cytochrome P450</fullName>
    </submittedName>
</protein>
<name>A0ABU5CA42_9BACI</name>
<comment type="caution">
    <text evidence="5">The sequence shown here is derived from an EMBL/GenBank/DDBJ whole genome shotgun (WGS) entry which is preliminary data.</text>
</comment>
<evidence type="ECO:0000256" key="4">
    <source>
        <dbReference type="RuleBase" id="RU000461"/>
    </source>
</evidence>
<keyword evidence="4" id="KW-0560">Oxidoreductase</keyword>
<evidence type="ECO:0000313" key="6">
    <source>
        <dbReference type="Proteomes" id="UP001281447"/>
    </source>
</evidence>
<dbReference type="PANTHER" id="PTHR46696">
    <property type="entry name" value="P450, PUTATIVE (EUROFUNG)-RELATED"/>
    <property type="match status" value="1"/>
</dbReference>
<evidence type="ECO:0000313" key="5">
    <source>
        <dbReference type="EMBL" id="MDY0395527.1"/>
    </source>
</evidence>
<gene>
    <name evidence="5" type="ORF">RWE15_15185</name>
</gene>
<evidence type="ECO:0000256" key="2">
    <source>
        <dbReference type="ARBA" id="ARBA00022617"/>
    </source>
</evidence>
<keyword evidence="6" id="KW-1185">Reference proteome</keyword>
<keyword evidence="2 4" id="KW-0349">Heme</keyword>
<evidence type="ECO:0000256" key="3">
    <source>
        <dbReference type="ARBA" id="ARBA00023033"/>
    </source>
</evidence>
<dbReference type="PROSITE" id="PS00086">
    <property type="entry name" value="CYTOCHROME_P450"/>
    <property type="match status" value="1"/>
</dbReference>
<evidence type="ECO:0000256" key="1">
    <source>
        <dbReference type="ARBA" id="ARBA00010617"/>
    </source>
</evidence>
<sequence length="420" mass="47562">MSSIESVKESLFTDAFTKNPYPAYTALRGQEPVFRVLLPDGNYAWFITKYDDALEALKDQRLIKDYSKLDDSASENKSIFSENMLFADMPEHRRLRGLVSKAFTPKMVAEMRGRIQEIANELLDKMEGKEQVDLIDAFAFPLPIIVICEILGIPAKDRDKFRVWSNSMIEGANGEHAASATEHMKDFVAYLGKRFAEVRENPADDLISKLIIAEEEGDQLTEQELYGVVSLLIIAGHETTVNLISNCVMALLAHPEQLELLKNKPELIHTTIEEALRFNDPVEFSTSRWAGEDLEFKGKRMKKGDLVIVILNSANHDPSQFDHPEVFDITRQKSKHLAFGKGIHTCLGAPLARLEGEIAINSFINRFPECKLHADKNELVWRPGMIVRGVKKASNNFMTFIFDCCMLFSVQQSNMNTHFS</sequence>
<keyword evidence="4" id="KW-0408">Iron</keyword>
<dbReference type="CDD" id="cd11029">
    <property type="entry name" value="CYP107-like"/>
    <property type="match status" value="1"/>
</dbReference>
<dbReference type="PRINTS" id="PR00385">
    <property type="entry name" value="P450"/>
</dbReference>
<dbReference type="Gene3D" id="1.10.630.10">
    <property type="entry name" value="Cytochrome P450"/>
    <property type="match status" value="1"/>
</dbReference>
<dbReference type="InterPro" id="IPR036396">
    <property type="entry name" value="Cyt_P450_sf"/>
</dbReference>
<accession>A0ABU5CA42</accession>
<dbReference type="SUPFAM" id="SSF48264">
    <property type="entry name" value="Cytochrome P450"/>
    <property type="match status" value="1"/>
</dbReference>